<protein>
    <submittedName>
        <fullName evidence="1">Uncharacterized protein</fullName>
    </submittedName>
</protein>
<proteinExistence type="predicted"/>
<organism evidence="1 2">
    <name type="scientific">Devosia nitrariae</name>
    <dbReference type="NCBI Taxonomy" id="2071872"/>
    <lineage>
        <taxon>Bacteria</taxon>
        <taxon>Pseudomonadati</taxon>
        <taxon>Pseudomonadota</taxon>
        <taxon>Alphaproteobacteria</taxon>
        <taxon>Hyphomicrobiales</taxon>
        <taxon>Devosiaceae</taxon>
        <taxon>Devosia</taxon>
    </lineage>
</organism>
<reference evidence="2" key="1">
    <citation type="journal article" date="2019" name="Int. J. Syst. Evol. Microbiol.">
        <title>The Global Catalogue of Microorganisms (GCM) 10K type strain sequencing project: providing services to taxonomists for standard genome sequencing and annotation.</title>
        <authorList>
            <consortium name="The Broad Institute Genomics Platform"/>
            <consortium name="The Broad Institute Genome Sequencing Center for Infectious Disease"/>
            <person name="Wu L."/>
            <person name="Ma J."/>
        </authorList>
    </citation>
    <scope>NUCLEOTIDE SEQUENCE [LARGE SCALE GENOMIC DNA]</scope>
    <source>
        <strain evidence="2">NBRC 112416</strain>
    </source>
</reference>
<name>A0ABQ5W829_9HYPH</name>
<dbReference type="Proteomes" id="UP001156691">
    <property type="component" value="Unassembled WGS sequence"/>
</dbReference>
<comment type="caution">
    <text evidence="1">The sequence shown here is derived from an EMBL/GenBank/DDBJ whole genome shotgun (WGS) entry which is preliminary data.</text>
</comment>
<dbReference type="RefSeq" id="WP_284341334.1">
    <property type="nucleotide sequence ID" value="NZ_BSNS01000015.1"/>
</dbReference>
<evidence type="ECO:0000313" key="1">
    <source>
        <dbReference type="EMBL" id="GLQ55916.1"/>
    </source>
</evidence>
<evidence type="ECO:0000313" key="2">
    <source>
        <dbReference type="Proteomes" id="UP001156691"/>
    </source>
</evidence>
<accession>A0ABQ5W829</accession>
<sequence>MREPRSDIAALTVRRHPAGGTLIWFAADLDRCFARDENPEHALLIANAVRHGLGTTGKVSLSGGHGVITVDLYRQDDRHVLHLNNRLLLSRVPGRQYDLVPVGPVEVRLNIESSADKVDLRVAGVSIPTRRDGSALVFTIDTVLDHEVAVIG</sequence>
<dbReference type="EMBL" id="BSNS01000015">
    <property type="protein sequence ID" value="GLQ55916.1"/>
    <property type="molecule type" value="Genomic_DNA"/>
</dbReference>
<gene>
    <name evidence="1" type="ORF">GCM10010862_31750</name>
</gene>
<keyword evidence="2" id="KW-1185">Reference proteome</keyword>